<protein>
    <submittedName>
        <fullName evidence="1">Uncharacterized protein</fullName>
    </submittedName>
</protein>
<reference evidence="1 2" key="1">
    <citation type="journal article" date="2019" name="Genome Biol. Evol.">
        <title>Insights into the evolution of the New World diploid cottons (Gossypium, subgenus Houzingenia) based on genome sequencing.</title>
        <authorList>
            <person name="Grover C.E."/>
            <person name="Arick M.A. 2nd"/>
            <person name="Thrash A."/>
            <person name="Conover J.L."/>
            <person name="Sanders W.S."/>
            <person name="Peterson D.G."/>
            <person name="Frelichowski J.E."/>
            <person name="Scheffler J.A."/>
            <person name="Scheffler B.E."/>
            <person name="Wendel J.F."/>
        </authorList>
    </citation>
    <scope>NUCLEOTIDE SEQUENCE [LARGE SCALE GENOMIC DNA]</scope>
    <source>
        <strain evidence="1">57</strain>
        <tissue evidence="1">Leaf</tissue>
    </source>
</reference>
<gene>
    <name evidence="1" type="ORF">Goklo_025582</name>
</gene>
<comment type="caution">
    <text evidence="1">The sequence shown here is derived from an EMBL/GenBank/DDBJ whole genome shotgun (WGS) entry which is preliminary data.</text>
</comment>
<evidence type="ECO:0000313" key="2">
    <source>
        <dbReference type="Proteomes" id="UP000593573"/>
    </source>
</evidence>
<feature type="non-terminal residue" evidence="1">
    <location>
        <position position="1"/>
    </location>
</feature>
<dbReference type="Proteomes" id="UP000593573">
    <property type="component" value="Unassembled WGS sequence"/>
</dbReference>
<organism evidence="1 2">
    <name type="scientific">Gossypium klotzschianum</name>
    <dbReference type="NCBI Taxonomy" id="34286"/>
    <lineage>
        <taxon>Eukaryota</taxon>
        <taxon>Viridiplantae</taxon>
        <taxon>Streptophyta</taxon>
        <taxon>Embryophyta</taxon>
        <taxon>Tracheophyta</taxon>
        <taxon>Spermatophyta</taxon>
        <taxon>Magnoliopsida</taxon>
        <taxon>eudicotyledons</taxon>
        <taxon>Gunneridae</taxon>
        <taxon>Pentapetalae</taxon>
        <taxon>rosids</taxon>
        <taxon>malvids</taxon>
        <taxon>Malvales</taxon>
        <taxon>Malvaceae</taxon>
        <taxon>Malvoideae</taxon>
        <taxon>Gossypium</taxon>
    </lineage>
</organism>
<dbReference type="AlphaFoldDB" id="A0A7J8TSA6"/>
<keyword evidence="2" id="KW-1185">Reference proteome</keyword>
<sequence length="16" mass="1619">IVFAAGPSFLRSAADP</sequence>
<accession>A0A7J8TSA6</accession>
<name>A0A7J8TSA6_9ROSI</name>
<proteinExistence type="predicted"/>
<evidence type="ECO:0000313" key="1">
    <source>
        <dbReference type="EMBL" id="MBA0640985.1"/>
    </source>
</evidence>
<dbReference type="EMBL" id="JABFAB010000002">
    <property type="protein sequence ID" value="MBA0640985.1"/>
    <property type="molecule type" value="Genomic_DNA"/>
</dbReference>